<reference evidence="2 3" key="1">
    <citation type="journal article" date="2017" name="Gigascience">
        <title>Genome sequence of the small brown planthopper, Laodelphax striatellus.</title>
        <authorList>
            <person name="Zhu J."/>
            <person name="Jiang F."/>
            <person name="Wang X."/>
            <person name="Yang P."/>
            <person name="Bao Y."/>
            <person name="Zhao W."/>
            <person name="Wang W."/>
            <person name="Lu H."/>
            <person name="Wang Q."/>
            <person name="Cui N."/>
            <person name="Li J."/>
            <person name="Chen X."/>
            <person name="Luo L."/>
            <person name="Yu J."/>
            <person name="Kang L."/>
            <person name="Cui F."/>
        </authorList>
    </citation>
    <scope>NUCLEOTIDE SEQUENCE [LARGE SCALE GENOMIC DNA]</scope>
    <source>
        <strain evidence="2">Lst14</strain>
    </source>
</reference>
<organism evidence="2 3">
    <name type="scientific">Laodelphax striatellus</name>
    <name type="common">Small brown planthopper</name>
    <name type="synonym">Delphax striatella</name>
    <dbReference type="NCBI Taxonomy" id="195883"/>
    <lineage>
        <taxon>Eukaryota</taxon>
        <taxon>Metazoa</taxon>
        <taxon>Ecdysozoa</taxon>
        <taxon>Arthropoda</taxon>
        <taxon>Hexapoda</taxon>
        <taxon>Insecta</taxon>
        <taxon>Pterygota</taxon>
        <taxon>Neoptera</taxon>
        <taxon>Paraneoptera</taxon>
        <taxon>Hemiptera</taxon>
        <taxon>Auchenorrhyncha</taxon>
        <taxon>Fulgoroidea</taxon>
        <taxon>Delphacidae</taxon>
        <taxon>Criomorphinae</taxon>
        <taxon>Laodelphax</taxon>
    </lineage>
</organism>
<feature type="region of interest" description="Disordered" evidence="1">
    <location>
        <begin position="152"/>
        <end position="242"/>
    </location>
</feature>
<dbReference type="AlphaFoldDB" id="A0A482WTE0"/>
<comment type="caution">
    <text evidence="2">The sequence shown here is derived from an EMBL/GenBank/DDBJ whole genome shotgun (WGS) entry which is preliminary data.</text>
</comment>
<dbReference type="InParanoid" id="A0A482WTE0"/>
<proteinExistence type="predicted"/>
<keyword evidence="3" id="KW-1185">Reference proteome</keyword>
<feature type="compositionally biased region" description="Basic and acidic residues" evidence="1">
    <location>
        <begin position="206"/>
        <end position="228"/>
    </location>
</feature>
<feature type="compositionally biased region" description="Low complexity" evidence="1">
    <location>
        <begin position="63"/>
        <end position="74"/>
    </location>
</feature>
<feature type="compositionally biased region" description="Basic and acidic residues" evidence="1">
    <location>
        <begin position="174"/>
        <end position="187"/>
    </location>
</feature>
<evidence type="ECO:0000256" key="1">
    <source>
        <dbReference type="SAM" id="MobiDB-lite"/>
    </source>
</evidence>
<sequence>MSNVRSRSVPRCEQNRSASSDRVNLRSCGCARRYLPSTSPVPNGPGRSRSSTASSWKTRSRTPSNHPSSGHNSPTPTPGCNARMGLGERTQSESALLDLQEEPKLSQQRFVSTSQLKSKGATAVYTTTVLIRIGSSRRHMIDEIKYEMKLTPQKHQRPENNASTEKQQSRQRRFRTEFEVELQRPSHDTTLIRIHRPTPTSVLEHNNCEGKEKEETNHDEPVDDKIPEQDNEEEEDNEEVVE</sequence>
<accession>A0A482WTE0</accession>
<evidence type="ECO:0000313" key="2">
    <source>
        <dbReference type="EMBL" id="RZF36556.1"/>
    </source>
</evidence>
<name>A0A482WTE0_LAOST</name>
<dbReference type="Proteomes" id="UP000291343">
    <property type="component" value="Unassembled WGS sequence"/>
</dbReference>
<feature type="region of interest" description="Disordered" evidence="1">
    <location>
        <begin position="1"/>
        <end position="85"/>
    </location>
</feature>
<dbReference type="EMBL" id="QKKF02026142">
    <property type="protein sequence ID" value="RZF36556.1"/>
    <property type="molecule type" value="Genomic_DNA"/>
</dbReference>
<evidence type="ECO:0000313" key="3">
    <source>
        <dbReference type="Proteomes" id="UP000291343"/>
    </source>
</evidence>
<protein>
    <submittedName>
        <fullName evidence="2">Uncharacterized protein</fullName>
    </submittedName>
</protein>
<feature type="compositionally biased region" description="Polar residues" evidence="1">
    <location>
        <begin position="48"/>
        <end position="57"/>
    </location>
</feature>
<gene>
    <name evidence="2" type="ORF">LSTR_LSTR010667</name>
</gene>
<feature type="compositionally biased region" description="Acidic residues" evidence="1">
    <location>
        <begin position="229"/>
        <end position="242"/>
    </location>
</feature>